<reference evidence="3 4" key="1">
    <citation type="submission" date="2019-08" db="EMBL/GenBank/DDBJ databases">
        <authorList>
            <person name="Alioto T."/>
            <person name="Alioto T."/>
            <person name="Gomez Garrido J."/>
        </authorList>
    </citation>
    <scope>NUCLEOTIDE SEQUENCE [LARGE SCALE GENOMIC DNA]</scope>
</reference>
<dbReference type="InterPro" id="IPR008906">
    <property type="entry name" value="HATC_C_dom"/>
</dbReference>
<gene>
    <name evidence="3" type="ORF">CINCED_3A015329</name>
</gene>
<protein>
    <recommendedName>
        <fullName evidence="2">HAT C-terminal dimerisation domain-containing protein</fullName>
    </recommendedName>
</protein>
<dbReference type="EMBL" id="CABPRJ010000017">
    <property type="protein sequence ID" value="VVC25670.1"/>
    <property type="molecule type" value="Genomic_DNA"/>
</dbReference>
<organism evidence="3 4">
    <name type="scientific">Cinara cedri</name>
    <dbReference type="NCBI Taxonomy" id="506608"/>
    <lineage>
        <taxon>Eukaryota</taxon>
        <taxon>Metazoa</taxon>
        <taxon>Ecdysozoa</taxon>
        <taxon>Arthropoda</taxon>
        <taxon>Hexapoda</taxon>
        <taxon>Insecta</taxon>
        <taxon>Pterygota</taxon>
        <taxon>Neoptera</taxon>
        <taxon>Paraneoptera</taxon>
        <taxon>Hemiptera</taxon>
        <taxon>Sternorrhyncha</taxon>
        <taxon>Aphidomorpha</taxon>
        <taxon>Aphidoidea</taxon>
        <taxon>Aphididae</taxon>
        <taxon>Lachninae</taxon>
        <taxon>Cinara</taxon>
    </lineage>
</organism>
<feature type="compositionally biased region" description="Polar residues" evidence="1">
    <location>
        <begin position="7"/>
        <end position="20"/>
    </location>
</feature>
<feature type="domain" description="HAT C-terminal dimerisation" evidence="2">
    <location>
        <begin position="498"/>
        <end position="559"/>
    </location>
</feature>
<evidence type="ECO:0000256" key="1">
    <source>
        <dbReference type="SAM" id="MobiDB-lite"/>
    </source>
</evidence>
<evidence type="ECO:0000313" key="4">
    <source>
        <dbReference type="Proteomes" id="UP000325440"/>
    </source>
</evidence>
<dbReference type="AlphaFoldDB" id="A0A5E4M0W9"/>
<dbReference type="PANTHER" id="PTHR45913:SF19">
    <property type="entry name" value="LOW QUALITY PROTEIN: ZINC FINGER BED DOMAIN-CONTAINING PROTEIN 5-LIKE"/>
    <property type="match status" value="1"/>
</dbReference>
<keyword evidence="4" id="KW-1185">Reference proteome</keyword>
<dbReference type="Pfam" id="PF05699">
    <property type="entry name" value="Dimer_Tnp_hAT"/>
    <property type="match status" value="1"/>
</dbReference>
<dbReference type="SUPFAM" id="SSF53098">
    <property type="entry name" value="Ribonuclease H-like"/>
    <property type="match status" value="1"/>
</dbReference>
<evidence type="ECO:0000259" key="2">
    <source>
        <dbReference type="Pfam" id="PF05699"/>
    </source>
</evidence>
<feature type="region of interest" description="Disordered" evidence="1">
    <location>
        <begin position="1"/>
        <end position="20"/>
    </location>
</feature>
<dbReference type="PANTHER" id="PTHR45913">
    <property type="entry name" value="EPM2A-INTERACTING PROTEIN 1"/>
    <property type="match status" value="1"/>
</dbReference>
<sequence>MKRFFESGSSNTKKQKTQANRKYDDSYLQFGFVVKFGSENSTPLPQCVICQETLSNQSMKPSLLKRHQLSKHPETENKPIEFFQRKVTIFRKESKCMSSFTNFNENIVKASYLASLIIAKDGKPHTIGETLVLPTAKEIVRCVLGDKAAKEIEKVSLSNDTVKRRIDDMSSNIKEKILLYVKDCNFFALQIVESTDIANMAQLIVFIRFDRNDEIIEEFLFCKPLQTHTTSEIIFTTINEYLIEIDLPWSKCVGFCSDGARAMTGRLTGVATRIKLVLDSAVKIVNLIKARPLNSRLFTVLCNEMGSTHNSLLLHTEVRWLSRGKVLTRLFELRSEVLLILTDIDEEKSKLFCDVEWLSRLAYMADIFDRLNILNLSLQGSNTNMFYTSDKVNAFVRKLDLFISQVSKNDLSAFETLNTFWNDNEVQPNSNIITDISEHLQSLKSNVLQYFPEDNSEMKWIINPFVDDYIKNIPDGILAKELFIDLTSDSTLKTAFNNKNITNFWLDVKKEYSALSTQALQFLIPFVSTYLCEKTFSDLLYIKNKYRSRLNVESDLRLKVTNLEPDIDVIVRSKQHQSSH</sequence>
<dbReference type="InterPro" id="IPR012337">
    <property type="entry name" value="RNaseH-like_sf"/>
</dbReference>
<evidence type="ECO:0000313" key="3">
    <source>
        <dbReference type="EMBL" id="VVC25670.1"/>
    </source>
</evidence>
<name>A0A5E4M0W9_9HEMI</name>
<dbReference type="OrthoDB" id="6590671at2759"/>
<proteinExistence type="predicted"/>
<accession>A0A5E4M0W9</accession>
<dbReference type="GO" id="GO:0046983">
    <property type="term" value="F:protein dimerization activity"/>
    <property type="evidence" value="ECO:0007669"/>
    <property type="project" value="InterPro"/>
</dbReference>
<dbReference type="Proteomes" id="UP000325440">
    <property type="component" value="Unassembled WGS sequence"/>
</dbReference>